<reference evidence="6 7" key="1">
    <citation type="journal article" date="2016" name="Genome Biol. Evol.">
        <title>Divergent and convergent evolution of fungal pathogenicity.</title>
        <authorList>
            <person name="Shang Y."/>
            <person name="Xiao G."/>
            <person name="Zheng P."/>
            <person name="Cen K."/>
            <person name="Zhan S."/>
            <person name="Wang C."/>
        </authorList>
    </citation>
    <scope>NUCLEOTIDE SEQUENCE [LARGE SCALE GENOMIC DNA]</scope>
    <source>
        <strain evidence="6 7">RCEF 264</strain>
    </source>
</reference>
<dbReference type="Proteomes" id="UP000076874">
    <property type="component" value="Unassembled WGS sequence"/>
</dbReference>
<evidence type="ECO:0000256" key="4">
    <source>
        <dbReference type="ARBA" id="ARBA00023027"/>
    </source>
</evidence>
<accession>A0A167QC08</accession>
<feature type="region of interest" description="Disordered" evidence="5">
    <location>
        <begin position="929"/>
        <end position="965"/>
    </location>
</feature>
<keyword evidence="7" id="KW-1185">Reference proteome</keyword>
<protein>
    <submittedName>
        <fullName evidence="6">Poly(ADP-ribose) polymerase, catalytic domain protein</fullName>
    </submittedName>
</protein>
<evidence type="ECO:0000313" key="6">
    <source>
        <dbReference type="EMBL" id="OAA57497.1"/>
    </source>
</evidence>
<comment type="caution">
    <text evidence="6">The sequence shown here is derived from an EMBL/GenBank/DDBJ whole genome shotgun (WGS) entry which is preliminary data.</text>
</comment>
<proteinExistence type="predicted"/>
<keyword evidence="3" id="KW-0548">Nucleotidyltransferase</keyword>
<dbReference type="STRING" id="1081102.A0A167QC08"/>
<evidence type="ECO:0000256" key="2">
    <source>
        <dbReference type="ARBA" id="ARBA00022679"/>
    </source>
</evidence>
<evidence type="ECO:0000256" key="3">
    <source>
        <dbReference type="ARBA" id="ARBA00022695"/>
    </source>
</evidence>
<dbReference type="Gene3D" id="3.90.228.10">
    <property type="match status" value="1"/>
</dbReference>
<sequence>MPIIPFSSSSSSLRADWHDELLSNNLAQRLDDGSLVDFPPTVLHLTEAYRKKKNLQREDDKCNRHLNDLVHEHVHRKNGSREVATLACLLEYDKVTARVNLIALRGDDQVHPSYTRFLRCLIVANSIAPTYVPEQEAQVAKALLKIRLGYTEPLSIFRDMVVNLAAIRDSRMLPSRYINQLLAFCQIPRSYELYLDMLRRRCHFASLYRTVSWVGPFMLQQQCQLAQEVLRAQIPELDLWVSWRPDETRLQQWEDYAFTAEQMAKLQPLFYLEGPDVTKTGKPTFKEARPTIFQTATGEPPSLELVNRLLELLDNALHVGSSAINLYIGLCIDSALTDDTVALVDRVIGSDNDECCYVALVLATSLTPNATVSTRMAAMTNALPVLQAHPIMREIFASKIRADLVRTMKTAQEIYRTQLAANMGDNLGHRIYAFGRAIVRATWLHDLLPEDFRNGLGVFPSDDVFRGIMDRLESSLTPSAEKTLKAYLVATLGGTGTSEDIAGLKTAVDAEQEFWITHPDVERNRILAHIRNLPYVQDTDFLRACRQQILVEDLVLLTDMLRLIERDSHLSCIDIVRILARRRTLPINVHHVWVSLVSLMLQHRAEDLLPWACDNLTVTAWFRWIEDMGIIFAGHNDHEILMHRLGFTSARQAWWARLQQEYLTGVEYLDRLQRHLKGGIASIKWLYLQEIPNVQALLDVIVGQKNLGYDQEWILSFFEPSLSAIATLCNCLAAHDQSSSQGRYGIRTILERYHAADPWPDSATAAYMMAWKRSNQLTEDDQKALSLLSELVGIGPSLNPRGLGVIRSKMLKEYDEVIELAREVEGLRIQLSRKDNKRTTALISRLGMQGSRPYIDPEIPAGLSDAIECVGNKEYELCFPLTHLQGHDRKTRGIGSDLFPILTVRVIMEDDSKLVGFCVHLVPHDTVGESASGSSTDLQLKPRTGGVGGNSSGKSSNHTYWKPWKQRSKKPTSRICSSSFNLFTHALAQRLHRHYLLPDVSLQSVYDVVSDTIKSPASECTACGDPLTGLWKPTICTKSMCATEMSRSSLLVRAYGLLIDPPVLDFLLGCVCAAVSDSSGLQLVSSDSPFEKHRMLQILHSFPALPRDETATPFDTLAKIRANAYLANEREQVLAWMSKWFRGCMLSAPPGKRLPIMSEVEQFLLYNSTPECEKAFRDCVQATGSSGSTRSAVRTGDVVFHGSQTARMWKVLTEGLRNMSNTRYMAHGAVNGPGIYLADEPATSFSYSGLFNVTWNKSAFRNKKVLLGCELLEPNPNAPLPAGAKRPPAGTHIVTDESRVLVRYVFICPQSYTMPPARHIEQAMKSTFLNLQHGPGA</sequence>
<feature type="compositionally biased region" description="Polar residues" evidence="5">
    <location>
        <begin position="929"/>
        <end position="938"/>
    </location>
</feature>
<dbReference type="OrthoDB" id="109543at2759"/>
<dbReference type="InterPro" id="IPR051838">
    <property type="entry name" value="ARTD_PARP"/>
</dbReference>
<gene>
    <name evidence="6" type="ORF">SPI_07156</name>
</gene>
<keyword evidence="2" id="KW-0808">Transferase</keyword>
<dbReference type="SUPFAM" id="SSF56399">
    <property type="entry name" value="ADP-ribosylation"/>
    <property type="match status" value="1"/>
</dbReference>
<evidence type="ECO:0000256" key="1">
    <source>
        <dbReference type="ARBA" id="ARBA00022676"/>
    </source>
</evidence>
<dbReference type="PANTHER" id="PTHR21328">
    <property type="entry name" value="POLY ADP-RIBOSE POLYMERASE FAMILY, MEMBER PARP"/>
    <property type="match status" value="1"/>
</dbReference>
<organism evidence="6 7">
    <name type="scientific">Niveomyces insectorum RCEF 264</name>
    <dbReference type="NCBI Taxonomy" id="1081102"/>
    <lineage>
        <taxon>Eukaryota</taxon>
        <taxon>Fungi</taxon>
        <taxon>Dikarya</taxon>
        <taxon>Ascomycota</taxon>
        <taxon>Pezizomycotina</taxon>
        <taxon>Sordariomycetes</taxon>
        <taxon>Hypocreomycetidae</taxon>
        <taxon>Hypocreales</taxon>
        <taxon>Cordycipitaceae</taxon>
        <taxon>Niveomyces</taxon>
    </lineage>
</organism>
<evidence type="ECO:0000313" key="7">
    <source>
        <dbReference type="Proteomes" id="UP000076874"/>
    </source>
</evidence>
<evidence type="ECO:0000256" key="5">
    <source>
        <dbReference type="SAM" id="MobiDB-lite"/>
    </source>
</evidence>
<name>A0A167QC08_9HYPO</name>
<dbReference type="EMBL" id="AZHD01000014">
    <property type="protein sequence ID" value="OAA57497.1"/>
    <property type="molecule type" value="Genomic_DNA"/>
</dbReference>
<dbReference type="GO" id="GO:0016757">
    <property type="term" value="F:glycosyltransferase activity"/>
    <property type="evidence" value="ECO:0007669"/>
    <property type="project" value="UniProtKB-KW"/>
</dbReference>
<keyword evidence="4" id="KW-0520">NAD</keyword>
<dbReference type="GO" id="GO:0016779">
    <property type="term" value="F:nucleotidyltransferase activity"/>
    <property type="evidence" value="ECO:0007669"/>
    <property type="project" value="UniProtKB-KW"/>
</dbReference>
<keyword evidence="1" id="KW-0328">Glycosyltransferase</keyword>